<comment type="caution">
    <text evidence="2">The sequence shown here is derived from an EMBL/GenBank/DDBJ whole genome shotgun (WGS) entry which is preliminary data.</text>
</comment>
<keyword evidence="3" id="KW-1185">Reference proteome</keyword>
<reference evidence="2 3" key="1">
    <citation type="journal article" date="2023" name="Sci. Data">
        <title>Genome assembly of the Korean intertidal mud-creeper Batillaria attramentaria.</title>
        <authorList>
            <person name="Patra A.K."/>
            <person name="Ho P.T."/>
            <person name="Jun S."/>
            <person name="Lee S.J."/>
            <person name="Kim Y."/>
            <person name="Won Y.J."/>
        </authorList>
    </citation>
    <scope>NUCLEOTIDE SEQUENCE [LARGE SCALE GENOMIC DNA]</scope>
    <source>
        <strain evidence="2">Wonlab-2016</strain>
    </source>
</reference>
<evidence type="ECO:0000259" key="1">
    <source>
        <dbReference type="PROSITE" id="PS50097"/>
    </source>
</evidence>
<dbReference type="Pfam" id="PF00651">
    <property type="entry name" value="BTB"/>
    <property type="match status" value="1"/>
</dbReference>
<dbReference type="PANTHER" id="PTHR22744">
    <property type="entry name" value="HELIX LOOP HELIX PROTEIN 21-RELATED"/>
    <property type="match status" value="1"/>
</dbReference>
<feature type="domain" description="BTB" evidence="1">
    <location>
        <begin position="20"/>
        <end position="79"/>
    </location>
</feature>
<dbReference type="AlphaFoldDB" id="A0ABD0M0I0"/>
<dbReference type="Proteomes" id="UP001519460">
    <property type="component" value="Unassembled WGS sequence"/>
</dbReference>
<evidence type="ECO:0000313" key="3">
    <source>
        <dbReference type="Proteomes" id="UP001519460"/>
    </source>
</evidence>
<proteinExistence type="predicted"/>
<name>A0ABD0M0I0_9CAEN</name>
<organism evidence="2 3">
    <name type="scientific">Batillaria attramentaria</name>
    <dbReference type="NCBI Taxonomy" id="370345"/>
    <lineage>
        <taxon>Eukaryota</taxon>
        <taxon>Metazoa</taxon>
        <taxon>Spiralia</taxon>
        <taxon>Lophotrochozoa</taxon>
        <taxon>Mollusca</taxon>
        <taxon>Gastropoda</taxon>
        <taxon>Caenogastropoda</taxon>
        <taxon>Sorbeoconcha</taxon>
        <taxon>Cerithioidea</taxon>
        <taxon>Batillariidae</taxon>
        <taxon>Batillaria</taxon>
    </lineage>
</organism>
<dbReference type="EMBL" id="JACVVK020000012">
    <property type="protein sequence ID" value="KAK7505026.1"/>
    <property type="molecule type" value="Genomic_DNA"/>
</dbReference>
<dbReference type="PANTHER" id="PTHR22744:SF17">
    <property type="entry name" value="BTB DOMAIN-CONTAINING PROTEIN"/>
    <property type="match status" value="1"/>
</dbReference>
<dbReference type="Gene3D" id="3.30.710.10">
    <property type="entry name" value="Potassium Channel Kv1.1, Chain A"/>
    <property type="match status" value="1"/>
</dbReference>
<sequence>MADESNEKPSGPFEEPDKTTDVTFVVEERKLYFNKTILMISSPVFERMFTADFKEKDAKEIPLPGKKFVDMVALLQQIHPVHCAQPITDTTLAQVLPLADEYQMEAVRKKCEQYIGTQMEIKKTELSNDTLLFYLCMCEQHQMKLHRERLLQLGAERRESDLEKSRYFDSVPSTAMRDLLIRRCKSLERFVYGNADNFKVLSAVVVHLREKCETDCNVFRCSTVCKTCIGRKEKAAVDDLRKNQMKPPAF</sequence>
<dbReference type="SUPFAM" id="SSF54695">
    <property type="entry name" value="POZ domain"/>
    <property type="match status" value="1"/>
</dbReference>
<gene>
    <name evidence="2" type="ORF">BaRGS_00003596</name>
</gene>
<dbReference type="InterPro" id="IPR011333">
    <property type="entry name" value="SKP1/BTB/POZ_sf"/>
</dbReference>
<dbReference type="PROSITE" id="PS50097">
    <property type="entry name" value="BTB"/>
    <property type="match status" value="1"/>
</dbReference>
<dbReference type="SMART" id="SM00225">
    <property type="entry name" value="BTB"/>
    <property type="match status" value="1"/>
</dbReference>
<dbReference type="InterPro" id="IPR000210">
    <property type="entry name" value="BTB/POZ_dom"/>
</dbReference>
<evidence type="ECO:0000313" key="2">
    <source>
        <dbReference type="EMBL" id="KAK7505026.1"/>
    </source>
</evidence>
<protein>
    <recommendedName>
        <fullName evidence="1">BTB domain-containing protein</fullName>
    </recommendedName>
</protein>
<accession>A0ABD0M0I0</accession>